<evidence type="ECO:0000259" key="2">
    <source>
        <dbReference type="Pfam" id="PF18289"/>
    </source>
</evidence>
<evidence type="ECO:0000259" key="1">
    <source>
        <dbReference type="Pfam" id="PF14908"/>
    </source>
</evidence>
<keyword evidence="3" id="KW-1185">Reference proteome</keyword>
<dbReference type="OrthoDB" id="125906at2759"/>
<name>A0A6P8RMF6_GEOSA</name>
<reference evidence="4" key="1">
    <citation type="submission" date="2025-08" db="UniProtKB">
        <authorList>
            <consortium name="RefSeq"/>
        </authorList>
    </citation>
    <scope>IDENTIFICATION</scope>
</reference>
<feature type="domain" description="CCDC81 HU" evidence="1">
    <location>
        <begin position="15"/>
        <end position="92"/>
    </location>
</feature>
<organism evidence="3 4">
    <name type="scientific">Geotrypetes seraphini</name>
    <name type="common">Gaboon caecilian</name>
    <name type="synonym">Caecilia seraphini</name>
    <dbReference type="NCBI Taxonomy" id="260995"/>
    <lineage>
        <taxon>Eukaryota</taxon>
        <taxon>Metazoa</taxon>
        <taxon>Chordata</taxon>
        <taxon>Craniata</taxon>
        <taxon>Vertebrata</taxon>
        <taxon>Euteleostomi</taxon>
        <taxon>Amphibia</taxon>
        <taxon>Gymnophiona</taxon>
        <taxon>Geotrypetes</taxon>
    </lineage>
</organism>
<dbReference type="RefSeq" id="XP_033806436.1">
    <property type="nucleotide sequence ID" value="XM_033950545.1"/>
</dbReference>
<proteinExistence type="predicted"/>
<dbReference type="Pfam" id="PF18289">
    <property type="entry name" value="HU-CCDC81_euk_2"/>
    <property type="match status" value="1"/>
</dbReference>
<evidence type="ECO:0000313" key="4">
    <source>
        <dbReference type="RefSeq" id="XP_033806436.1"/>
    </source>
</evidence>
<dbReference type="GeneID" id="117363174"/>
<gene>
    <name evidence="4" type="primary">CCDC81</name>
</gene>
<evidence type="ECO:0000313" key="3">
    <source>
        <dbReference type="Proteomes" id="UP000515159"/>
    </source>
</evidence>
<accession>A0A6P8RMF6</accession>
<dbReference type="CTD" id="60494"/>
<dbReference type="KEGG" id="gsh:117363174"/>
<protein>
    <submittedName>
        <fullName evidence="4">Coiled-coil domain-containing protein 81 isoform X1</fullName>
    </submittedName>
</protein>
<dbReference type="GO" id="GO:0005815">
    <property type="term" value="C:microtubule organizing center"/>
    <property type="evidence" value="ECO:0007669"/>
    <property type="project" value="TreeGrafter"/>
</dbReference>
<dbReference type="InterPro" id="IPR026295">
    <property type="entry name" value="CCD81"/>
</dbReference>
<feature type="domain" description="CCDC81 HU" evidence="2">
    <location>
        <begin position="103"/>
        <end position="177"/>
    </location>
</feature>
<dbReference type="AlphaFoldDB" id="A0A6P8RMF6"/>
<dbReference type="InParanoid" id="A0A6P8RMF6"/>
<dbReference type="FunCoup" id="A0A6P8RMF6">
    <property type="interactions" value="89"/>
</dbReference>
<sequence>MTDLLPCGALGCSSKGFPTLPKLTEDDVCNIWANVSEFIERQMALQKGVQISGLGTFTLSRQTLNVGNNRCILIQRPVFLVAEKLVQTHGLKHTKIYATGDIPIVPLNFVALSLWCLVDRDIVEGCVRETIQALSRSIATRKPVEFNFKRIGLLSFKDCKVKMKFFKEFLSSMDGSGNLIHALSNRPGTCDSVMSGRESSINRPRNLIAFPRMESKDLYDKTLTEKIDEENEVENRHQQTKLYEAVVNKEGNEVDSNSDKRESASARRLLNRQCIVPARVRGVNLLEDLERSFKPITERLPIPLSSDGPKADDDRNTNNQICSKKPDIFTAGQCLDHCRAGQELCYLCMQRARKNITVSFSEERKRKEQEEDRQLQEYQMIKLQESLQQKEQDVLSRKESSQKIAAYNQGIAEAIKRQKNEKPFEVQKSYILRKRPPTPSSWIKEVPHAYCLLQQVEYKKEKEARAKQDQELLDRLEQFQLAEHLAAEKAKCQKEKTEQTLSYKNALETQLKMKPLPLPVYEPDTSAMLFGKYDTTYETLAERKQRAYNIYKQQLQAVVEKNTMAVLNQLIQQRKESEILEKSRQQLLTDRIARVEKAHSLQSALKEDWMKDIELKRQRDCEEQRFLKAGSKLLLDQLEKYPRCFQCKRHIRNKGKSNLWSSDFILKSRLMA</sequence>
<dbReference type="Pfam" id="PF14908">
    <property type="entry name" value="HU-CCDC81_euk_1"/>
    <property type="match status" value="1"/>
</dbReference>
<dbReference type="InterPro" id="IPR040673">
    <property type="entry name" value="CCDC81_HU_dom_2"/>
</dbReference>
<dbReference type="Proteomes" id="UP000515159">
    <property type="component" value="Chromosome 6"/>
</dbReference>
<dbReference type="PANTHER" id="PTHR14362">
    <property type="entry name" value="COILED-COIL DOMAIN-CONTAINING PROTEIN 81"/>
    <property type="match status" value="1"/>
</dbReference>
<dbReference type="PANTHER" id="PTHR14362:SF2">
    <property type="entry name" value="COILED-COIL DOMAIN-CONTAINING PROTEIN 81"/>
    <property type="match status" value="1"/>
</dbReference>
<dbReference type="InterPro" id="IPR028034">
    <property type="entry name" value="HU-CCDC81"/>
</dbReference>